<organism evidence="2 3">
    <name type="scientific">Bacteroides eggerthii</name>
    <dbReference type="NCBI Taxonomy" id="28111"/>
    <lineage>
        <taxon>Bacteria</taxon>
        <taxon>Pseudomonadati</taxon>
        <taxon>Bacteroidota</taxon>
        <taxon>Bacteroidia</taxon>
        <taxon>Bacteroidales</taxon>
        <taxon>Bacteroidaceae</taxon>
        <taxon>Bacteroides</taxon>
    </lineage>
</organism>
<proteinExistence type="predicted"/>
<keyword evidence="1" id="KW-0472">Membrane</keyword>
<dbReference type="Proteomes" id="UP000679226">
    <property type="component" value="Chromosome"/>
</dbReference>
<keyword evidence="1" id="KW-1133">Transmembrane helix</keyword>
<dbReference type="KEGG" id="beg:INE88_01469"/>
<reference evidence="2" key="1">
    <citation type="journal article" date="2021" name="PLoS Genet.">
        <title>Mobile Type VI secretion system loci of the gut Bacteroidales display extensive intra-ecosystem transfer, multi-species spread and geographical clustering.</title>
        <authorList>
            <person name="Garcia-Bayona L."/>
            <person name="Coyne M.J."/>
            <person name="Comstock L.E."/>
        </authorList>
    </citation>
    <scope>NUCLEOTIDE SEQUENCE</scope>
    <source>
        <strain evidence="2">CL11T00C20</strain>
    </source>
</reference>
<feature type="transmembrane region" description="Helical" evidence="1">
    <location>
        <begin position="34"/>
        <end position="51"/>
    </location>
</feature>
<gene>
    <name evidence="2" type="ORF">INE88_01469</name>
</gene>
<evidence type="ECO:0000256" key="1">
    <source>
        <dbReference type="SAM" id="Phobius"/>
    </source>
</evidence>
<evidence type="ECO:0000313" key="2">
    <source>
        <dbReference type="EMBL" id="QUT44668.1"/>
    </source>
</evidence>
<accession>A0A975KEH9</accession>
<sequence length="53" mass="6316">MMSEINYLHNEGCQNKRLNMNCHSQKKAKGMTKMIDGVFYYFFLSFQIAFLPF</sequence>
<dbReference type="AlphaFoldDB" id="A0A975KEH9"/>
<dbReference type="EMBL" id="CP072227">
    <property type="protein sequence ID" value="QUT44668.1"/>
    <property type="molecule type" value="Genomic_DNA"/>
</dbReference>
<keyword evidence="1" id="KW-0812">Transmembrane</keyword>
<protein>
    <submittedName>
        <fullName evidence="2">Uncharacterized protein</fullName>
    </submittedName>
</protein>
<name>A0A975KEH9_9BACE</name>
<evidence type="ECO:0000313" key="3">
    <source>
        <dbReference type="Proteomes" id="UP000679226"/>
    </source>
</evidence>